<name>A0A846WN41_9ACTN</name>
<dbReference type="PANTHER" id="PTHR30290">
    <property type="entry name" value="PERIPLASMIC BINDING COMPONENT OF ABC TRANSPORTER"/>
    <property type="match status" value="1"/>
</dbReference>
<dbReference type="PANTHER" id="PTHR30290:SF65">
    <property type="entry name" value="MONOACYL PHOSPHATIDYLINOSITOL TETRAMANNOSIDE-BINDING PROTEIN LPQW-RELATED"/>
    <property type="match status" value="1"/>
</dbReference>
<evidence type="ECO:0000259" key="1">
    <source>
        <dbReference type="Pfam" id="PF00496"/>
    </source>
</evidence>
<accession>A0A846WN41</accession>
<dbReference type="AlphaFoldDB" id="A0A846WN41"/>
<organism evidence="2 3">
    <name type="scientific">Gordonia polyisoprenivorans</name>
    <dbReference type="NCBI Taxonomy" id="84595"/>
    <lineage>
        <taxon>Bacteria</taxon>
        <taxon>Bacillati</taxon>
        <taxon>Actinomycetota</taxon>
        <taxon>Actinomycetes</taxon>
        <taxon>Mycobacteriales</taxon>
        <taxon>Gordoniaceae</taxon>
        <taxon>Gordonia</taxon>
    </lineage>
</organism>
<reference evidence="2 3" key="1">
    <citation type="submission" date="2020-04" db="EMBL/GenBank/DDBJ databases">
        <title>MicrobeNet Type strains.</title>
        <authorList>
            <person name="Nicholson A.C."/>
        </authorList>
    </citation>
    <scope>NUCLEOTIDE SEQUENCE [LARGE SCALE GENOMIC DNA]</scope>
    <source>
        <strain evidence="2 3">ATCC BAA-14</strain>
    </source>
</reference>
<dbReference type="InterPro" id="IPR039424">
    <property type="entry name" value="SBP_5"/>
</dbReference>
<dbReference type="Gene3D" id="3.10.105.10">
    <property type="entry name" value="Dipeptide-binding Protein, Domain 3"/>
    <property type="match status" value="1"/>
</dbReference>
<dbReference type="PROSITE" id="PS51257">
    <property type="entry name" value="PROKAR_LIPOPROTEIN"/>
    <property type="match status" value="1"/>
</dbReference>
<comment type="caution">
    <text evidence="2">The sequence shown here is derived from an EMBL/GenBank/DDBJ whole genome shotgun (WGS) entry which is preliminary data.</text>
</comment>
<proteinExistence type="predicted"/>
<dbReference type="Pfam" id="PF00496">
    <property type="entry name" value="SBP_bac_5"/>
    <property type="match status" value="1"/>
</dbReference>
<dbReference type="InterPro" id="IPR000914">
    <property type="entry name" value="SBP_5_dom"/>
</dbReference>
<feature type="domain" description="Solute-binding protein family 5" evidence="1">
    <location>
        <begin position="93"/>
        <end position="437"/>
    </location>
</feature>
<dbReference type="EMBL" id="JAAXPC010000006">
    <property type="protein sequence ID" value="NKY02210.1"/>
    <property type="molecule type" value="Genomic_DNA"/>
</dbReference>
<dbReference type="GO" id="GO:0015833">
    <property type="term" value="P:peptide transport"/>
    <property type="evidence" value="ECO:0007669"/>
    <property type="project" value="TreeGrafter"/>
</dbReference>
<dbReference type="SUPFAM" id="SSF53850">
    <property type="entry name" value="Periplasmic binding protein-like II"/>
    <property type="match status" value="1"/>
</dbReference>
<evidence type="ECO:0000313" key="2">
    <source>
        <dbReference type="EMBL" id="NKY02210.1"/>
    </source>
</evidence>
<dbReference type="GO" id="GO:1904680">
    <property type="term" value="F:peptide transmembrane transporter activity"/>
    <property type="evidence" value="ECO:0007669"/>
    <property type="project" value="TreeGrafter"/>
</dbReference>
<dbReference type="Proteomes" id="UP000563898">
    <property type="component" value="Unassembled WGS sequence"/>
</dbReference>
<gene>
    <name evidence="2" type="ORF">HGA05_11545</name>
</gene>
<protein>
    <submittedName>
        <fullName evidence="2">ABC transporter substrate-binding protein</fullName>
    </submittedName>
</protein>
<sequence>MMRSAVLVVILVVGAGLIAGCSRDDAPPTINYVVDADIRSYNANTENGNADGVLMAFTRVLPGFSYLGDAGQVTPDRDVGTVIREPGTRLSLKYQFNPRATYSDGTAMDCDDLVLAWAAMSGRFGQFTPATTAGYRDIDSVDCAPGDKTATVTFAAGRDPSDWASLFGAGTLLPAQVVARAAGVPDVSDPIRTGNRAAIARIATAWNTGFDLAPGDLDPARFPSAGPYKIASYSTSGGVVLVANDKWWGDPPATSRIAIFGRSSDAAGRIADGDYDVADVTAGLVAGADEMRSGATSAAATAGAGLRVGAPGQALGVEGLVLSGRGVFADARVRRAFASCVPRDALARQFGYGAQMWNMRVLAPGDELAASLNGEFGTQYARPDLPRARDLLAQAADDAGGRPAKTVRIGYAAPTERWKQMVAAIATACAPAGITVTDVGADTHGVGTLGSSADALLVANGAAFAAAGAADEARDAYQLRGDDPLDLANFSNPQVNDAIDALAVTDLESERLALVRTIENAAWAQVPSIPLFAAPRAHGWKDRITNVVAGAGRNGTGWNMDRWVRSQ</sequence>
<dbReference type="Gene3D" id="3.90.76.10">
    <property type="entry name" value="Dipeptide-binding Protein, Domain 1"/>
    <property type="match status" value="1"/>
</dbReference>
<evidence type="ECO:0000313" key="3">
    <source>
        <dbReference type="Proteomes" id="UP000563898"/>
    </source>
</evidence>
<dbReference type="Gene3D" id="3.40.190.10">
    <property type="entry name" value="Periplasmic binding protein-like II"/>
    <property type="match status" value="1"/>
</dbReference>